<dbReference type="Proteomes" id="UP000766698">
    <property type="component" value="Unassembled WGS sequence"/>
</dbReference>
<evidence type="ECO:0000313" key="2">
    <source>
        <dbReference type="EMBL" id="MBB1247322.1"/>
    </source>
</evidence>
<keyword evidence="3" id="KW-1185">Reference proteome</keyword>
<dbReference type="Pfam" id="PF21365">
    <property type="entry name" value="Glyco_hydro_31_3rd"/>
    <property type="match status" value="1"/>
</dbReference>
<dbReference type="PANTHER" id="PTHR22762:SF120">
    <property type="entry name" value="HETEROGLYCAN GLUCOSIDASE 1"/>
    <property type="match status" value="1"/>
</dbReference>
<keyword evidence="2" id="KW-0378">Hydrolase</keyword>
<name>A0ABR6EQF6_9ACTN</name>
<feature type="non-terminal residue" evidence="2">
    <location>
        <position position="149"/>
    </location>
</feature>
<dbReference type="InterPro" id="IPR048395">
    <property type="entry name" value="Glyco_hydro_31_C"/>
</dbReference>
<dbReference type="Gene3D" id="3.20.20.80">
    <property type="entry name" value="Glycosidases"/>
    <property type="match status" value="1"/>
</dbReference>
<dbReference type="GO" id="GO:0016787">
    <property type="term" value="F:hydrolase activity"/>
    <property type="evidence" value="ECO:0007669"/>
    <property type="project" value="UniProtKB-KW"/>
</dbReference>
<feature type="domain" description="Glycosyl hydrolase family 31 C-terminal" evidence="1">
    <location>
        <begin position="81"/>
        <end position="144"/>
    </location>
</feature>
<feature type="non-terminal residue" evidence="2">
    <location>
        <position position="1"/>
    </location>
</feature>
<organism evidence="2 3">
    <name type="scientific">Streptomyces durbertensis</name>
    <dbReference type="NCBI Taxonomy" id="2448886"/>
    <lineage>
        <taxon>Bacteria</taxon>
        <taxon>Bacillati</taxon>
        <taxon>Actinomycetota</taxon>
        <taxon>Actinomycetes</taxon>
        <taxon>Kitasatosporales</taxon>
        <taxon>Streptomycetaceae</taxon>
        <taxon>Streptomyces</taxon>
    </lineage>
</organism>
<dbReference type="PANTHER" id="PTHR22762">
    <property type="entry name" value="ALPHA-GLUCOSIDASE"/>
    <property type="match status" value="1"/>
</dbReference>
<evidence type="ECO:0000313" key="3">
    <source>
        <dbReference type="Proteomes" id="UP000766698"/>
    </source>
</evidence>
<gene>
    <name evidence="2" type="ORF">GL263_27815</name>
</gene>
<proteinExistence type="predicted"/>
<dbReference type="InterPro" id="IPR013780">
    <property type="entry name" value="Glyco_hydro_b"/>
</dbReference>
<dbReference type="Gene3D" id="2.60.40.1180">
    <property type="entry name" value="Golgi alpha-mannosidase II"/>
    <property type="match status" value="1"/>
</dbReference>
<dbReference type="InterPro" id="IPR017853">
    <property type="entry name" value="GH"/>
</dbReference>
<accession>A0ABR6EQF6</accession>
<dbReference type="SUPFAM" id="SSF51011">
    <property type="entry name" value="Glycosyl hydrolase domain"/>
    <property type="match status" value="1"/>
</dbReference>
<sequence length="149" mass="16016">ALVRVLGLGVCGVPWAGAALAAEGRVSEELLARWWQLAAWLPTGPEGGSDAARAAWRAALAERTRLTPYLDTHRELAASDGTPVARPVWWSSPGDRVSRECEDVFVVGDAFLVAPVLEPGCGERRLRLPHGWWYDVTTGAAHLGPGRVV</sequence>
<dbReference type="SUPFAM" id="SSF51445">
    <property type="entry name" value="(Trans)glycosidases"/>
    <property type="match status" value="1"/>
</dbReference>
<comment type="caution">
    <text evidence="2">The sequence shown here is derived from an EMBL/GenBank/DDBJ whole genome shotgun (WGS) entry which is preliminary data.</text>
</comment>
<dbReference type="EMBL" id="WMLF01000947">
    <property type="protein sequence ID" value="MBB1247322.1"/>
    <property type="molecule type" value="Genomic_DNA"/>
</dbReference>
<protein>
    <submittedName>
        <fullName evidence="2">Glycosyl hydrolase</fullName>
    </submittedName>
</protein>
<evidence type="ECO:0000259" key="1">
    <source>
        <dbReference type="Pfam" id="PF21365"/>
    </source>
</evidence>
<reference evidence="3" key="1">
    <citation type="journal article" date="2020" name="Syst. Appl. Microbiol.">
        <title>Streptomyces alkaliterrae sp. nov., isolated from an alkaline soil, and emended descriptions of Streptomyces alkaliphilus, Streptomyces calidiresistens and Streptomyces durbertensis.</title>
        <authorList>
            <person name="Swiecimska M."/>
            <person name="Golinska P."/>
            <person name="Nouioui I."/>
            <person name="Wypij M."/>
            <person name="Rai M."/>
            <person name="Sangal V."/>
            <person name="Goodfellow M."/>
        </authorList>
    </citation>
    <scope>NUCLEOTIDE SEQUENCE [LARGE SCALE GENOMIC DNA]</scope>
    <source>
        <strain evidence="3">DSM 104538</strain>
    </source>
</reference>